<evidence type="ECO:0000256" key="5">
    <source>
        <dbReference type="ARBA" id="ARBA00047503"/>
    </source>
</evidence>
<dbReference type="SUPFAM" id="SSF53756">
    <property type="entry name" value="UDP-Glycosyltransferase/glycogen phosphorylase"/>
    <property type="match status" value="1"/>
</dbReference>
<keyword evidence="2 6" id="KW-0808">Transferase</keyword>
<protein>
    <recommendedName>
        <fullName evidence="4">lipopolysaccharide heptosyltransferase II</fullName>
        <ecNumber evidence="4">2.4.99.24</ecNumber>
    </recommendedName>
</protein>
<dbReference type="InterPro" id="IPR002201">
    <property type="entry name" value="Glyco_trans_9"/>
</dbReference>
<evidence type="ECO:0000313" key="6">
    <source>
        <dbReference type="EMBL" id="VAW53847.1"/>
    </source>
</evidence>
<evidence type="ECO:0000256" key="4">
    <source>
        <dbReference type="ARBA" id="ARBA00044042"/>
    </source>
</evidence>
<evidence type="ECO:0000256" key="2">
    <source>
        <dbReference type="ARBA" id="ARBA00022679"/>
    </source>
</evidence>
<dbReference type="AlphaFoldDB" id="A0A3B0WT60"/>
<proteinExistence type="inferred from homology"/>
<evidence type="ECO:0000256" key="1">
    <source>
        <dbReference type="ARBA" id="ARBA00022676"/>
    </source>
</evidence>
<dbReference type="CDD" id="cd03789">
    <property type="entry name" value="GT9_LPS_heptosyltransferase"/>
    <property type="match status" value="1"/>
</dbReference>
<dbReference type="PANTHER" id="PTHR30160">
    <property type="entry name" value="TETRAACYLDISACCHARIDE 4'-KINASE-RELATED"/>
    <property type="match status" value="1"/>
</dbReference>
<accession>A0A3B0WT60</accession>
<sequence length="338" mass="37893">MNNQRKYLIVGPSWIGDMVMAQSLFITLKQKYPNCLIDVLAPKWSLPILKRMPEVAEGISTDVAHGELSFFKRRKLGLSLKQKKYTHAIVIPRSWKSALIPFFAGVPKRTGYRGEMRYGLLNDIRVLDKKILKQTVQRYVAHAYENNLSQASAIPYPALQVDSDNQQKLIKKFGLESSRPTVCMMPGAEYGAAKQWPIEYYRKLAESLVEHGWQVWILGSDKDAAAGNKISGSEDIYNLCGKTQLVDTIDLLECAKSVVSNDSGLMHVAAAVGVEVNVIYGSSSPDYTPPLTGENKKNIFYLGLQCSPCFKRECPLGHTNCLNNISYKDVFKKIINNH</sequence>
<organism evidence="6">
    <name type="scientific">hydrothermal vent metagenome</name>
    <dbReference type="NCBI Taxonomy" id="652676"/>
    <lineage>
        <taxon>unclassified sequences</taxon>
        <taxon>metagenomes</taxon>
        <taxon>ecological metagenomes</taxon>
    </lineage>
</organism>
<dbReference type="GO" id="GO:0005829">
    <property type="term" value="C:cytosol"/>
    <property type="evidence" value="ECO:0007669"/>
    <property type="project" value="TreeGrafter"/>
</dbReference>
<gene>
    <name evidence="6" type="ORF">MNBD_GAMMA06-1434</name>
</gene>
<dbReference type="Pfam" id="PF01075">
    <property type="entry name" value="Glyco_transf_9"/>
    <property type="match status" value="1"/>
</dbReference>
<dbReference type="EC" id="2.4.99.24" evidence="4"/>
<dbReference type="Gene3D" id="3.40.50.2000">
    <property type="entry name" value="Glycogen Phosphorylase B"/>
    <property type="match status" value="2"/>
</dbReference>
<dbReference type="PANTHER" id="PTHR30160:SF7">
    <property type="entry name" value="ADP-HEPTOSE--LPS HEPTOSYLTRANSFERASE 2"/>
    <property type="match status" value="1"/>
</dbReference>
<dbReference type="FunFam" id="3.40.50.2000:FF:000023">
    <property type="entry name" value="ADP-heptose--LPS heptosyltransferase II"/>
    <property type="match status" value="1"/>
</dbReference>
<dbReference type="InterPro" id="IPR011910">
    <property type="entry name" value="RfaF"/>
</dbReference>
<keyword evidence="1" id="KW-0328">Glycosyltransferase</keyword>
<reference evidence="6" key="1">
    <citation type="submission" date="2018-06" db="EMBL/GenBank/DDBJ databases">
        <authorList>
            <person name="Zhirakovskaya E."/>
        </authorList>
    </citation>
    <scope>NUCLEOTIDE SEQUENCE</scope>
</reference>
<name>A0A3B0WT60_9ZZZZ</name>
<dbReference type="GO" id="GO:0008713">
    <property type="term" value="F:ADP-heptose-lipopolysaccharide heptosyltransferase activity"/>
    <property type="evidence" value="ECO:0007669"/>
    <property type="project" value="UniProtKB-EC"/>
</dbReference>
<dbReference type="NCBIfam" id="TIGR02195">
    <property type="entry name" value="heptsyl_trn_II"/>
    <property type="match status" value="1"/>
</dbReference>
<comment type="catalytic activity">
    <reaction evidence="5">
        <text>an L-alpha-D-Hep-(1-&gt;5)-[alpha-Kdo-(2-&gt;4)]-alpha-Kdo-(2-&gt;6)-lipid A + ADP-L-glycero-beta-D-manno-heptose = an L-alpha-D-Hep-(1-&gt;3)-L-alpha-D-Hep-(1-&gt;5)-[alpha-Kdo-(2-&gt;4)]-alpha-Kdo-(2-&gt;6)-lipid A + ADP + H(+)</text>
        <dbReference type="Rhea" id="RHEA:74071"/>
        <dbReference type="ChEBI" id="CHEBI:15378"/>
        <dbReference type="ChEBI" id="CHEBI:61506"/>
        <dbReference type="ChEBI" id="CHEBI:193068"/>
        <dbReference type="ChEBI" id="CHEBI:193069"/>
        <dbReference type="ChEBI" id="CHEBI:456216"/>
        <dbReference type="EC" id="2.4.99.24"/>
    </reaction>
</comment>
<dbReference type="GO" id="GO:0009244">
    <property type="term" value="P:lipopolysaccharide core region biosynthetic process"/>
    <property type="evidence" value="ECO:0007669"/>
    <property type="project" value="TreeGrafter"/>
</dbReference>
<comment type="similarity">
    <text evidence="3">Belongs to the glycosyltransferase 9 family.</text>
</comment>
<evidence type="ECO:0000256" key="3">
    <source>
        <dbReference type="ARBA" id="ARBA00043995"/>
    </source>
</evidence>
<dbReference type="EMBL" id="UOFD01000067">
    <property type="protein sequence ID" value="VAW53847.1"/>
    <property type="molecule type" value="Genomic_DNA"/>
</dbReference>
<dbReference type="InterPro" id="IPR051199">
    <property type="entry name" value="LPS_LOS_Heptosyltrfase"/>
</dbReference>